<dbReference type="PANTHER" id="PTHR43685">
    <property type="entry name" value="GLYCOSYLTRANSFERASE"/>
    <property type="match status" value="1"/>
</dbReference>
<reference evidence="4" key="1">
    <citation type="journal article" date="2019" name="Int. J. Syst. Evol. Microbiol.">
        <title>The Global Catalogue of Microorganisms (GCM) 10K type strain sequencing project: providing services to taxonomists for standard genome sequencing and annotation.</title>
        <authorList>
            <consortium name="The Broad Institute Genomics Platform"/>
            <consortium name="The Broad Institute Genome Sequencing Center for Infectious Disease"/>
            <person name="Wu L."/>
            <person name="Ma J."/>
        </authorList>
    </citation>
    <scope>NUCLEOTIDE SEQUENCE [LARGE SCALE GENOMIC DNA]</scope>
    <source>
        <strain evidence="4">CECT 7131</strain>
    </source>
</reference>
<sequence length="329" mass="36603">MTKPAGSPPDSPPDSSGDRTFPPWRRALGRLSGLLPRPAPAPLDMATLRRIEALERRIAQVEGQHALERDRVDWALALHEGLPDQIAAYQTARADQAYWAGHAAADPLVSVVVATADRTGTLLERAIPSALAQTHRNLQIVVIGDCAPAATERGLAAFRDGRIQFVNRAERGPYPPPGRDRWRVGGCLAMNEGLARSMGDFVTHLDDDDTMEPCRVEALLTAARQERADFLWHGLRFQLPDGSWMELGNGALEVGQVGTPSIFYHRYFARIPWDLQAYRASEPGDWNRLRKIKALRPRLHYVPQVLASHFADPSPPPFRRLPGERFLDD</sequence>
<feature type="region of interest" description="Disordered" evidence="1">
    <location>
        <begin position="1"/>
        <end position="23"/>
    </location>
</feature>
<dbReference type="Gene3D" id="3.90.550.10">
    <property type="entry name" value="Spore Coat Polysaccharide Biosynthesis Protein SpsA, Chain A"/>
    <property type="match status" value="1"/>
</dbReference>
<keyword evidence="4" id="KW-1185">Reference proteome</keyword>
<evidence type="ECO:0000313" key="4">
    <source>
        <dbReference type="Proteomes" id="UP001529369"/>
    </source>
</evidence>
<dbReference type="EMBL" id="JAUFPN010000185">
    <property type="protein sequence ID" value="MDN3567124.1"/>
    <property type="molecule type" value="Genomic_DNA"/>
</dbReference>
<accession>A0ABT8ABK9</accession>
<comment type="caution">
    <text evidence="3">The sequence shown here is derived from an EMBL/GenBank/DDBJ whole genome shotgun (WGS) entry which is preliminary data.</text>
</comment>
<dbReference type="RefSeq" id="WP_290319134.1">
    <property type="nucleotide sequence ID" value="NZ_JAUFPN010000185.1"/>
</dbReference>
<dbReference type="Pfam" id="PF00535">
    <property type="entry name" value="Glycos_transf_2"/>
    <property type="match status" value="1"/>
</dbReference>
<evidence type="ECO:0000259" key="2">
    <source>
        <dbReference type="Pfam" id="PF00535"/>
    </source>
</evidence>
<dbReference type="PANTHER" id="PTHR43685:SF11">
    <property type="entry name" value="GLYCOSYLTRANSFERASE TAGX-RELATED"/>
    <property type="match status" value="1"/>
</dbReference>
<keyword evidence="3" id="KW-0808">Transferase</keyword>
<evidence type="ECO:0000256" key="1">
    <source>
        <dbReference type="SAM" id="MobiDB-lite"/>
    </source>
</evidence>
<dbReference type="SUPFAM" id="SSF53448">
    <property type="entry name" value="Nucleotide-diphospho-sugar transferases"/>
    <property type="match status" value="1"/>
</dbReference>
<name>A0ABT8ABK9_9PROT</name>
<gene>
    <name evidence="3" type="ORF">QWZ14_22320</name>
</gene>
<dbReference type="InterPro" id="IPR050834">
    <property type="entry name" value="Glycosyltransf_2"/>
</dbReference>
<protein>
    <submittedName>
        <fullName evidence="3">Glycosyltransferase</fullName>
        <ecNumber evidence="3">2.4.-.-</ecNumber>
    </submittedName>
</protein>
<dbReference type="GO" id="GO:0016757">
    <property type="term" value="F:glycosyltransferase activity"/>
    <property type="evidence" value="ECO:0007669"/>
    <property type="project" value="UniProtKB-KW"/>
</dbReference>
<dbReference type="EC" id="2.4.-.-" evidence="3"/>
<proteinExistence type="predicted"/>
<feature type="domain" description="Glycosyltransferase 2-like" evidence="2">
    <location>
        <begin position="181"/>
        <end position="241"/>
    </location>
</feature>
<dbReference type="Proteomes" id="UP001529369">
    <property type="component" value="Unassembled WGS sequence"/>
</dbReference>
<evidence type="ECO:0000313" key="3">
    <source>
        <dbReference type="EMBL" id="MDN3567124.1"/>
    </source>
</evidence>
<keyword evidence="3" id="KW-0328">Glycosyltransferase</keyword>
<feature type="compositionally biased region" description="Pro residues" evidence="1">
    <location>
        <begin position="1"/>
        <end position="12"/>
    </location>
</feature>
<organism evidence="3 4">
    <name type="scientific">Paeniroseomonas aquatica</name>
    <dbReference type="NCBI Taxonomy" id="373043"/>
    <lineage>
        <taxon>Bacteria</taxon>
        <taxon>Pseudomonadati</taxon>
        <taxon>Pseudomonadota</taxon>
        <taxon>Alphaproteobacteria</taxon>
        <taxon>Acetobacterales</taxon>
        <taxon>Acetobacteraceae</taxon>
        <taxon>Paeniroseomonas</taxon>
    </lineage>
</organism>
<dbReference type="InterPro" id="IPR001173">
    <property type="entry name" value="Glyco_trans_2-like"/>
</dbReference>
<dbReference type="InterPro" id="IPR029044">
    <property type="entry name" value="Nucleotide-diphossugar_trans"/>
</dbReference>